<keyword evidence="7" id="KW-0560">Oxidoreductase</keyword>
<keyword evidence="6" id="KW-0809">Transit peptide</keyword>
<dbReference type="OrthoDB" id="7482721at2759"/>
<dbReference type="Gene3D" id="3.90.180.10">
    <property type="entry name" value="Medium-chain alcohol dehydrogenases, catalytic domain"/>
    <property type="match status" value="1"/>
</dbReference>
<protein>
    <recommendedName>
        <fullName evidence="11">enoyl-[acyl-carrier-protein] reductase</fullName>
        <ecNumber evidence="11">1.3.1.104</ecNumber>
    </recommendedName>
</protein>
<keyword evidence="8" id="KW-0443">Lipid metabolism</keyword>
<proteinExistence type="inferred from homology"/>
<evidence type="ECO:0000256" key="13">
    <source>
        <dbReference type="SAM" id="MobiDB-lite"/>
    </source>
</evidence>
<keyword evidence="4" id="KW-0276">Fatty acid metabolism</keyword>
<evidence type="ECO:0000256" key="6">
    <source>
        <dbReference type="ARBA" id="ARBA00022946"/>
    </source>
</evidence>
<dbReference type="AlphaFoldDB" id="A0A194S4V3"/>
<dbReference type="EMBL" id="KQ474078">
    <property type="protein sequence ID" value="KPV75554.1"/>
    <property type="molecule type" value="Genomic_DNA"/>
</dbReference>
<evidence type="ECO:0000313" key="15">
    <source>
        <dbReference type="EMBL" id="KPV75554.1"/>
    </source>
</evidence>
<feature type="region of interest" description="Disordered" evidence="13">
    <location>
        <begin position="1"/>
        <end position="28"/>
    </location>
</feature>
<keyword evidence="3" id="KW-0444">Lipid biosynthesis</keyword>
<keyword evidence="16" id="KW-1185">Reference proteome</keyword>
<dbReference type="Pfam" id="PF00107">
    <property type="entry name" value="ADH_zinc_N"/>
    <property type="match status" value="1"/>
</dbReference>
<evidence type="ECO:0000256" key="2">
    <source>
        <dbReference type="ARBA" id="ARBA00010371"/>
    </source>
</evidence>
<comment type="similarity">
    <text evidence="2">Belongs to the zinc-containing alcohol dehydrogenase family. Quinone oxidoreductase subfamily.</text>
</comment>
<keyword evidence="5" id="KW-0521">NADP</keyword>
<gene>
    <name evidence="15" type="ORF">RHOBADRAFT_44062</name>
</gene>
<dbReference type="PANTHER" id="PTHR43981:SF2">
    <property type="entry name" value="ENOYL-[ACYL-CARRIER-PROTEIN] REDUCTASE, MITOCHONDRIAL"/>
    <property type="match status" value="1"/>
</dbReference>
<reference evidence="15 16" key="1">
    <citation type="journal article" date="2015" name="Front. Microbiol.">
        <title>Genome sequence of the plant growth promoting endophytic yeast Rhodotorula graminis WP1.</title>
        <authorList>
            <person name="Firrincieli A."/>
            <person name="Otillar R."/>
            <person name="Salamov A."/>
            <person name="Schmutz J."/>
            <person name="Khan Z."/>
            <person name="Redman R.S."/>
            <person name="Fleck N.D."/>
            <person name="Lindquist E."/>
            <person name="Grigoriev I.V."/>
            <person name="Doty S.L."/>
        </authorList>
    </citation>
    <scope>NUCLEOTIDE SEQUENCE [LARGE SCALE GENOMIC DNA]</scope>
    <source>
        <strain evidence="15 16">WP1</strain>
    </source>
</reference>
<evidence type="ECO:0000256" key="5">
    <source>
        <dbReference type="ARBA" id="ARBA00022857"/>
    </source>
</evidence>
<dbReference type="GO" id="GO:0141148">
    <property type="term" value="F:enoyl-[acyl-carrier-protein] reductase (NADPH) activity"/>
    <property type="evidence" value="ECO:0007669"/>
    <property type="project" value="UniProtKB-EC"/>
</dbReference>
<dbReference type="Gene3D" id="3.40.50.720">
    <property type="entry name" value="NAD(P)-binding Rossmann-like Domain"/>
    <property type="match status" value="1"/>
</dbReference>
<dbReference type="SUPFAM" id="SSF50129">
    <property type="entry name" value="GroES-like"/>
    <property type="match status" value="1"/>
</dbReference>
<dbReference type="CDD" id="cd08290">
    <property type="entry name" value="ETR"/>
    <property type="match status" value="1"/>
</dbReference>
<evidence type="ECO:0000313" key="16">
    <source>
        <dbReference type="Proteomes" id="UP000053890"/>
    </source>
</evidence>
<dbReference type="InterPro" id="IPR011032">
    <property type="entry name" value="GroES-like_sf"/>
</dbReference>
<evidence type="ECO:0000256" key="11">
    <source>
        <dbReference type="ARBA" id="ARBA00038963"/>
    </source>
</evidence>
<dbReference type="RefSeq" id="XP_018271603.1">
    <property type="nucleotide sequence ID" value="XM_018414345.1"/>
</dbReference>
<dbReference type="GO" id="GO:0005739">
    <property type="term" value="C:mitochondrion"/>
    <property type="evidence" value="ECO:0007669"/>
    <property type="project" value="UniProtKB-SubCell"/>
</dbReference>
<keyword evidence="10" id="KW-0275">Fatty acid biosynthesis</keyword>
<feature type="domain" description="Enoyl reductase (ER)" evidence="14">
    <location>
        <begin position="53"/>
        <end position="401"/>
    </location>
</feature>
<dbReference type="GO" id="GO:0006633">
    <property type="term" value="P:fatty acid biosynthetic process"/>
    <property type="evidence" value="ECO:0007669"/>
    <property type="project" value="UniProtKB-KW"/>
</dbReference>
<evidence type="ECO:0000256" key="9">
    <source>
        <dbReference type="ARBA" id="ARBA00023128"/>
    </source>
</evidence>
<dbReference type="OMA" id="YGYTQSK"/>
<keyword evidence="9" id="KW-0496">Mitochondrion</keyword>
<evidence type="ECO:0000256" key="10">
    <source>
        <dbReference type="ARBA" id="ARBA00023160"/>
    </source>
</evidence>
<evidence type="ECO:0000256" key="8">
    <source>
        <dbReference type="ARBA" id="ARBA00023098"/>
    </source>
</evidence>
<dbReference type="EC" id="1.3.1.104" evidence="11"/>
<dbReference type="FunFam" id="3.40.50.720:FF:000112">
    <property type="entry name" value="Enoyl-[acyl-carrier-protein] reductase 1, mitochondrial"/>
    <property type="match status" value="1"/>
</dbReference>
<evidence type="ECO:0000256" key="12">
    <source>
        <dbReference type="ARBA" id="ARBA00048843"/>
    </source>
</evidence>
<comment type="subcellular location">
    <subcellularLocation>
        <location evidence="1">Mitochondrion</location>
    </subcellularLocation>
</comment>
<comment type="catalytic activity">
    <reaction evidence="12">
        <text>a 2,3-saturated acyl-[ACP] + NADP(+) = a (2E)-enoyl-[ACP] + NADPH + H(+)</text>
        <dbReference type="Rhea" id="RHEA:22564"/>
        <dbReference type="Rhea" id="RHEA-COMP:9925"/>
        <dbReference type="Rhea" id="RHEA-COMP:9926"/>
        <dbReference type="ChEBI" id="CHEBI:15378"/>
        <dbReference type="ChEBI" id="CHEBI:57783"/>
        <dbReference type="ChEBI" id="CHEBI:58349"/>
        <dbReference type="ChEBI" id="CHEBI:78784"/>
        <dbReference type="ChEBI" id="CHEBI:78785"/>
        <dbReference type="EC" id="1.3.1.104"/>
    </reaction>
</comment>
<dbReference type="GeneID" id="28974793"/>
<dbReference type="InterPro" id="IPR013149">
    <property type="entry name" value="ADH-like_C"/>
</dbReference>
<dbReference type="Proteomes" id="UP000053890">
    <property type="component" value="Unassembled WGS sequence"/>
</dbReference>
<evidence type="ECO:0000256" key="7">
    <source>
        <dbReference type="ARBA" id="ARBA00023002"/>
    </source>
</evidence>
<name>A0A194S4V3_RHOGW</name>
<evidence type="ECO:0000259" key="14">
    <source>
        <dbReference type="SMART" id="SM00829"/>
    </source>
</evidence>
<dbReference type="InterPro" id="IPR051034">
    <property type="entry name" value="Mito_Enoyl-ACP_Reductase"/>
</dbReference>
<dbReference type="SMART" id="SM00829">
    <property type="entry name" value="PKS_ER"/>
    <property type="match status" value="1"/>
</dbReference>
<evidence type="ECO:0000256" key="4">
    <source>
        <dbReference type="ARBA" id="ARBA00022832"/>
    </source>
</evidence>
<dbReference type="SUPFAM" id="SSF51735">
    <property type="entry name" value="NAD(P)-binding Rossmann-fold domains"/>
    <property type="match status" value="1"/>
</dbReference>
<accession>A0A194S4V3</accession>
<dbReference type="InterPro" id="IPR020843">
    <property type="entry name" value="ER"/>
</dbReference>
<dbReference type="InterPro" id="IPR013154">
    <property type="entry name" value="ADH-like_N"/>
</dbReference>
<dbReference type="STRING" id="578459.A0A194S4V3"/>
<evidence type="ECO:0000256" key="1">
    <source>
        <dbReference type="ARBA" id="ARBA00004173"/>
    </source>
</evidence>
<sequence length="409" mass="44155">MLARAPRAQLASVVKPHRPAPRQLSSSARSMAGFTCSVESRAVVFAEHGDPAKVLQTHKFRLPKLSKGEVRLRFELGAVNPADINVIQGVYPSKPQVRKDLGPEPVSIMGNEGVATVEGFVEDGEVEHKLKLGDRVVMGAPQLGTWASRANIPASSLIALPSSHPLTLRQAGTLAINPPTAWRMLSDFVPLNPVEGAPKHAKKQWVIQNGANSAVGVAVIQLAKAWGVGTINLVRDRPSIDALKDSLHALGADHVLTYDEFLSRDSNTRAKVKEWVGDEGELSLALNCVGGKETAEMAKLLKVGGQLVTYGGMAKQALALPPSLFIFKKLVSTGFWLSNWTQTHPAERATMMQRIAALVSDGTLREPETEVVELGGADDEVVKVLGEVMTRVQEGRGKKVLLHWKEEQA</sequence>
<dbReference type="PANTHER" id="PTHR43981">
    <property type="entry name" value="ENOYL-[ACYL-CARRIER-PROTEIN] REDUCTASE, MITOCHONDRIAL"/>
    <property type="match status" value="1"/>
</dbReference>
<dbReference type="Pfam" id="PF08240">
    <property type="entry name" value="ADH_N"/>
    <property type="match status" value="1"/>
</dbReference>
<organism evidence="15 16">
    <name type="scientific">Rhodotorula graminis (strain WP1)</name>
    <dbReference type="NCBI Taxonomy" id="578459"/>
    <lineage>
        <taxon>Eukaryota</taxon>
        <taxon>Fungi</taxon>
        <taxon>Dikarya</taxon>
        <taxon>Basidiomycota</taxon>
        <taxon>Pucciniomycotina</taxon>
        <taxon>Microbotryomycetes</taxon>
        <taxon>Sporidiobolales</taxon>
        <taxon>Sporidiobolaceae</taxon>
        <taxon>Rhodotorula</taxon>
    </lineage>
</organism>
<dbReference type="InterPro" id="IPR036291">
    <property type="entry name" value="NAD(P)-bd_dom_sf"/>
</dbReference>
<evidence type="ECO:0000256" key="3">
    <source>
        <dbReference type="ARBA" id="ARBA00022516"/>
    </source>
</evidence>